<feature type="transmembrane region" description="Helical" evidence="8">
    <location>
        <begin position="6"/>
        <end position="32"/>
    </location>
</feature>
<evidence type="ECO:0000313" key="10">
    <source>
        <dbReference type="Proteomes" id="UP000005139"/>
    </source>
</evidence>
<evidence type="ECO:0000256" key="4">
    <source>
        <dbReference type="ARBA" id="ARBA00022475"/>
    </source>
</evidence>
<keyword evidence="5 8" id="KW-0812">Transmembrane</keyword>
<dbReference type="Proteomes" id="UP000005139">
    <property type="component" value="Unassembled WGS sequence"/>
</dbReference>
<evidence type="ECO:0000256" key="1">
    <source>
        <dbReference type="ARBA" id="ARBA00004651"/>
    </source>
</evidence>
<evidence type="ECO:0000313" key="9">
    <source>
        <dbReference type="EMBL" id="EAX48772.1"/>
    </source>
</evidence>
<dbReference type="eggNOG" id="COG0730">
    <property type="taxonomic scope" value="Bacteria"/>
</dbReference>
<keyword evidence="6 8" id="KW-1133">Transmembrane helix</keyword>
<comment type="subcellular location">
    <subcellularLocation>
        <location evidence="1 8">Cell membrane</location>
        <topology evidence="1 8">Multi-pass membrane protein</topology>
    </subcellularLocation>
</comment>
<feature type="transmembrane region" description="Helical" evidence="8">
    <location>
        <begin position="167"/>
        <end position="187"/>
    </location>
</feature>
<evidence type="ECO:0000256" key="2">
    <source>
        <dbReference type="ARBA" id="ARBA00009142"/>
    </source>
</evidence>
<dbReference type="AlphaFoldDB" id="A1HLR5"/>
<gene>
    <name evidence="9" type="ORF">TcarDRAFT_2461</name>
</gene>
<comment type="caution">
    <text evidence="9">The sequence shown here is derived from an EMBL/GenBank/DDBJ whole genome shotgun (WGS) entry which is preliminary data.</text>
</comment>
<evidence type="ECO:0000256" key="6">
    <source>
        <dbReference type="ARBA" id="ARBA00022989"/>
    </source>
</evidence>
<feature type="transmembrane region" description="Helical" evidence="8">
    <location>
        <begin position="193"/>
        <end position="211"/>
    </location>
</feature>
<keyword evidence="3" id="KW-0813">Transport</keyword>
<dbReference type="RefSeq" id="WP_007287979.1">
    <property type="nucleotide sequence ID" value="NZ_AAWL01000001.1"/>
</dbReference>
<keyword evidence="7 8" id="KW-0472">Membrane</keyword>
<feature type="transmembrane region" description="Helical" evidence="8">
    <location>
        <begin position="223"/>
        <end position="247"/>
    </location>
</feature>
<dbReference type="OrthoDB" id="7843147at2"/>
<dbReference type="Pfam" id="PF01925">
    <property type="entry name" value="TauE"/>
    <property type="match status" value="1"/>
</dbReference>
<keyword evidence="10" id="KW-1185">Reference proteome</keyword>
<evidence type="ECO:0000256" key="5">
    <source>
        <dbReference type="ARBA" id="ARBA00022692"/>
    </source>
</evidence>
<organism evidence="9 10">
    <name type="scientific">Thermosinus carboxydivorans Nor1</name>
    <dbReference type="NCBI Taxonomy" id="401526"/>
    <lineage>
        <taxon>Bacteria</taxon>
        <taxon>Bacillati</taxon>
        <taxon>Bacillota</taxon>
        <taxon>Negativicutes</taxon>
        <taxon>Selenomonadales</taxon>
        <taxon>Sporomusaceae</taxon>
        <taxon>Thermosinus</taxon>
    </lineage>
</organism>
<dbReference type="InterPro" id="IPR002781">
    <property type="entry name" value="TM_pro_TauE-like"/>
</dbReference>
<proteinExistence type="inferred from homology"/>
<reference evidence="9 10" key="1">
    <citation type="submission" date="2007-01" db="EMBL/GenBank/DDBJ databases">
        <title>Annotation of the draft genome assembly of Thermosinus carboxydivorans Nor1.</title>
        <authorList>
            <consortium name="US DOE Joint Genome Institute (JGI-ORNL)"/>
            <person name="Larimer F."/>
            <person name="Land M."/>
            <person name="Hauser L."/>
        </authorList>
    </citation>
    <scope>NUCLEOTIDE SEQUENCE [LARGE SCALE GENOMIC DNA]</scope>
    <source>
        <strain evidence="9 10">Nor1</strain>
    </source>
</reference>
<dbReference type="PANTHER" id="PTHR30269">
    <property type="entry name" value="TRANSMEMBRANE PROTEIN YFCA"/>
    <property type="match status" value="1"/>
</dbReference>
<accession>A1HLR5</accession>
<feature type="transmembrane region" description="Helical" evidence="8">
    <location>
        <begin position="44"/>
        <end position="64"/>
    </location>
</feature>
<reference evidence="9 10" key="2">
    <citation type="submission" date="2007-01" db="EMBL/GenBank/DDBJ databases">
        <title>Sequencing of the draft genome and assembly of Thermosinus carboxydivorans Nor1.</title>
        <authorList>
            <consortium name="US DOE Joint Genome Institute (JGI-PGF)"/>
            <person name="Copeland A."/>
            <person name="Lucas S."/>
            <person name="Lapidus A."/>
            <person name="Barry K."/>
            <person name="Glavina del Rio T."/>
            <person name="Dalin E."/>
            <person name="Tice H."/>
            <person name="Bruce D."/>
            <person name="Pitluck S."/>
            <person name="Richardson P."/>
        </authorList>
    </citation>
    <scope>NUCLEOTIDE SEQUENCE [LARGE SCALE GENOMIC DNA]</scope>
    <source>
        <strain evidence="9 10">Nor1</strain>
    </source>
</reference>
<name>A1HLR5_9FIRM</name>
<evidence type="ECO:0000256" key="7">
    <source>
        <dbReference type="ARBA" id="ARBA00023136"/>
    </source>
</evidence>
<evidence type="ECO:0000256" key="8">
    <source>
        <dbReference type="RuleBase" id="RU363041"/>
    </source>
</evidence>
<comment type="similarity">
    <text evidence="2 8">Belongs to the 4-toluene sulfonate uptake permease (TSUP) (TC 2.A.102) family.</text>
</comment>
<dbReference type="InterPro" id="IPR052017">
    <property type="entry name" value="TSUP"/>
</dbReference>
<feature type="transmembrane region" description="Helical" evidence="8">
    <location>
        <begin position="129"/>
        <end position="155"/>
    </location>
</feature>
<keyword evidence="4 8" id="KW-1003">Cell membrane</keyword>
<dbReference type="GO" id="GO:0005886">
    <property type="term" value="C:plasma membrane"/>
    <property type="evidence" value="ECO:0007669"/>
    <property type="project" value="UniProtKB-SubCell"/>
</dbReference>
<feature type="transmembrane region" description="Helical" evidence="8">
    <location>
        <begin position="97"/>
        <end position="117"/>
    </location>
</feature>
<protein>
    <recommendedName>
        <fullName evidence="8">Probable membrane transporter protein</fullName>
    </recommendedName>
</protein>
<sequence precursor="true">MFTLSTLYIFAVVVFAGFLQTLTGFGYALAAAPLLAFAMNPKEVVLFILFSGLIIKAALTVKTWHVGRVASVMPIFLASLVGALPGAIVLRYISDSALKLFIGIVLLAATAAMNANIRLNIRRHGLAKAVTGLISGFLASTTSLNGPPVVLYYMNEGENKDILRANLARYFLLGNSASFLMSVIIGGVQLSKLVAPMVLALPGLLIGFWLGEKLFSRLDAAHFRRIGLAVISVSGLMMAGSGLWPYIAPQAAKVLSRFHL</sequence>
<feature type="transmembrane region" description="Helical" evidence="8">
    <location>
        <begin position="70"/>
        <end position="90"/>
    </location>
</feature>
<evidence type="ECO:0000256" key="3">
    <source>
        <dbReference type="ARBA" id="ARBA00022448"/>
    </source>
</evidence>
<dbReference type="PANTHER" id="PTHR30269:SF37">
    <property type="entry name" value="MEMBRANE TRANSPORTER PROTEIN"/>
    <property type="match status" value="1"/>
</dbReference>
<dbReference type="EMBL" id="AAWL01000001">
    <property type="protein sequence ID" value="EAX48772.1"/>
    <property type="molecule type" value="Genomic_DNA"/>
</dbReference>